<dbReference type="Gene3D" id="1.20.58.1780">
    <property type="match status" value="1"/>
</dbReference>
<evidence type="ECO:0000259" key="6">
    <source>
        <dbReference type="Pfam" id="PF03177"/>
    </source>
</evidence>
<dbReference type="GO" id="GO:0036228">
    <property type="term" value="P:protein localization to nuclear inner membrane"/>
    <property type="evidence" value="ECO:0007669"/>
    <property type="project" value="TreeGrafter"/>
</dbReference>
<feature type="coiled-coil region" evidence="5">
    <location>
        <begin position="860"/>
        <end position="887"/>
    </location>
</feature>
<dbReference type="KEGG" id="bgt:106068921"/>
<dbReference type="VEuPathDB" id="VectorBase:BGLAX_050688"/>
<accession>A0A2C9M6L4</accession>
<dbReference type="InterPro" id="IPR014908">
    <property type="entry name" value="Nucleoporin_Nup133/Nup155_N"/>
</dbReference>
<dbReference type="GO" id="GO:0006405">
    <property type="term" value="P:RNA export from nucleus"/>
    <property type="evidence" value="ECO:0007669"/>
    <property type="project" value="TreeGrafter"/>
</dbReference>
<proteinExistence type="inferred from homology"/>
<evidence type="ECO:0008006" key="10">
    <source>
        <dbReference type="Google" id="ProtNLM"/>
    </source>
</evidence>
<name>A0A2C9M6L4_BIOGL</name>
<dbReference type="PANTHER" id="PTHR10350">
    <property type="entry name" value="NUCLEAR PORE COMPLEX PROTEIN NUP155"/>
    <property type="match status" value="1"/>
</dbReference>
<dbReference type="GO" id="GO:0006606">
    <property type="term" value="P:protein import into nucleus"/>
    <property type="evidence" value="ECO:0007669"/>
    <property type="project" value="TreeGrafter"/>
</dbReference>
<dbReference type="PANTHER" id="PTHR10350:SF6">
    <property type="entry name" value="NUCLEAR PORE COMPLEX PROTEIN NUP155"/>
    <property type="match status" value="1"/>
</dbReference>
<feature type="domain" description="Nucleoporin Nup133/Nup155-like N-terminal" evidence="7">
    <location>
        <begin position="80"/>
        <end position="502"/>
    </location>
</feature>
<dbReference type="GO" id="GO:0000972">
    <property type="term" value="P:transcription-dependent tethering of RNA polymerase II gene DNA at nuclear periphery"/>
    <property type="evidence" value="ECO:0007669"/>
    <property type="project" value="TreeGrafter"/>
</dbReference>
<dbReference type="GO" id="GO:0044611">
    <property type="term" value="C:nuclear pore inner ring"/>
    <property type="evidence" value="ECO:0007669"/>
    <property type="project" value="TreeGrafter"/>
</dbReference>
<dbReference type="FunFam" id="1.20.120.1880:FF:000001">
    <property type="entry name" value="Nuclear pore complex protein Nup155"/>
    <property type="match status" value="1"/>
</dbReference>
<protein>
    <recommendedName>
        <fullName evidence="10">Nucleoporin Nup133/Nup155-like N-terminal domain-containing protein</fullName>
    </recommendedName>
</protein>
<reference evidence="8" key="1">
    <citation type="submission" date="2020-05" db="UniProtKB">
        <authorList>
            <consortium name="EnsemblMetazoa"/>
        </authorList>
    </citation>
    <scope>IDENTIFICATION</scope>
    <source>
        <strain evidence="8">BB02</strain>
    </source>
</reference>
<dbReference type="Proteomes" id="UP000076420">
    <property type="component" value="Unassembled WGS sequence"/>
</dbReference>
<dbReference type="Pfam" id="PF03177">
    <property type="entry name" value="Nucleoporin_C"/>
    <property type="match status" value="1"/>
</dbReference>
<organism evidence="8 9">
    <name type="scientific">Biomphalaria glabrata</name>
    <name type="common">Bloodfluke planorb</name>
    <name type="synonym">Freshwater snail</name>
    <dbReference type="NCBI Taxonomy" id="6526"/>
    <lineage>
        <taxon>Eukaryota</taxon>
        <taxon>Metazoa</taxon>
        <taxon>Spiralia</taxon>
        <taxon>Lophotrochozoa</taxon>
        <taxon>Mollusca</taxon>
        <taxon>Gastropoda</taxon>
        <taxon>Heterobranchia</taxon>
        <taxon>Euthyneura</taxon>
        <taxon>Panpulmonata</taxon>
        <taxon>Hygrophila</taxon>
        <taxon>Lymnaeoidea</taxon>
        <taxon>Planorbidae</taxon>
        <taxon>Biomphalaria</taxon>
    </lineage>
</organism>
<sequence length="1369" mass="153480">MVSLLSPGLPPLSLPDVLENAGHLVDKHLQEDRTYFDLVDLLNIPSDTQASLSGLYTHDYPSLADVGVYVESMAEISLEKKVPLPPELVEQFGRMQCNCMMGLFPEIERAWLTVDSDIFVWKYEDSSDLAYFDGLGETILCAALLKPKPGIFQPHIQYLLCLTTPVDIVLLGVSFYKSVDGGSGDYVSGEMHLLPDPLFSIPTDGVYITSIVGSNNGRVFMAGKDGCLYELIYQAEDGWFSRKCRKVNHSTSSLSFLIPSFLNFSFSEDDPIVQISIDNTRGILYTRTQKGTIQVFDLGEKCNSMSRVVSISQATILSMAANIAKTIETTSFKSIVYISAVTENESEAIQLVAVTDSGVRLYFTTIPFKQVHRRPSMLSLVHVRLPPGFSATSAPQRPTLVHTAFYNSGTLLLVSGQNKDNDLLWAISPDCFPFSKQLMEAYDTVPIEGKTWAIEEITMSSNTGISPTNAPGPRPRPDPPCVVTQHAVPPRKFVIVSAQGIHVFQKLRPLEQLRRLLIECGGPDAEQVKAFFRLHRIEQACATTLVLACSRSPADQQVSDWARMAFFMYGGEAQYNLVGLRPAPLGSTSFAAGAPMHMSNTVLFSPGGVPMMPGSPMPNMAPLHMSTPSGPVSQLSLTGTPSPTQEVIFSGKHNAIYIYLARILRPFWEMPACVPFISTQKHGSVTYWTSNFSLDDLSVALELVRDLSDFVDFNAKFEHDSQVDILTVGRSLRYDGGLDEHTRKRLQADVQRMEKVSLQHVQELLHRLEEVLGLWRVLVEHQFHLLVPTLSDDMQSQLRNISFKTLVINGKDLCNTLINCLISRYLDDNATIDAISDKLRQVCPTLYSSDDATCSKANELLQAAKVNQNQQEKYQQLQQALHLLKSVNQPLNLGAICPQLAEMRYYLGIVEIGLNEARKTDPQQLAIHFYQNGEPPEDSLGMQAYLSRMECYKCITDTLNYLWSASNSLPQAPGVPLQPGPPASVDSARMDAQQAETYWEQVFQIALRSDDPLFHSALYDWFFTKNHAEKLLEISTPYLEPYLRRKVNLQTDNSVALDLLWKYYEKTENFQAATRILAQLAERHGSNINLNKRLDYLSRAVISAKSSTSRLGTSAAGEFLHELEEKMEVARLQMQVYKCLCNLVNSADVEAAKNKLDSELLDITSLYEDFADRFDLFDVKLAIVHCASLYDAALIEDLWKNIIEKELDNTARMSNGDRIKNVSNRLCALAQLYINAERYFPVALIVRYLEIKSCELKFEPKWVFLLMLEVGVPPGKLLELYDRMYKSKDAVWQQLQKPLHVLIVLQALIEHIARNPQLIPASDRKRLIMTCMDMVSGYLVELQATSSTDPDVRNLSNSFKATQMTLDRL</sequence>
<evidence type="ECO:0000256" key="2">
    <source>
        <dbReference type="ARBA" id="ARBA00007373"/>
    </source>
</evidence>
<comment type="subcellular location">
    <subcellularLocation>
        <location evidence="1">Nucleus</location>
    </subcellularLocation>
</comment>
<dbReference type="FunFam" id="1.25.40.440:FF:000001">
    <property type="entry name" value="Nuclear pore complex subunit"/>
    <property type="match status" value="1"/>
</dbReference>
<dbReference type="RefSeq" id="XP_013083874.2">
    <property type="nucleotide sequence ID" value="XM_013228420.2"/>
</dbReference>
<feature type="domain" description="Nucleoporin Nup133/Nup155-like C-terminal" evidence="6">
    <location>
        <begin position="650"/>
        <end position="1344"/>
    </location>
</feature>
<dbReference type="InterPro" id="IPR042537">
    <property type="entry name" value="Nucleoporin_Nup155_C_2"/>
</dbReference>
<dbReference type="EnsemblMetazoa" id="BGLB039171-RA">
    <property type="protein sequence ID" value="BGLB039171-PA"/>
    <property type="gene ID" value="BGLB039171"/>
</dbReference>
<evidence type="ECO:0000256" key="1">
    <source>
        <dbReference type="ARBA" id="ARBA00004123"/>
    </source>
</evidence>
<keyword evidence="5" id="KW-0175">Coiled coil</keyword>
<evidence type="ECO:0000313" key="8">
    <source>
        <dbReference type="EnsemblMetazoa" id="BGLB039171-PA"/>
    </source>
</evidence>
<dbReference type="VEuPathDB" id="VectorBase:BGLB039171"/>
<dbReference type="Pfam" id="PF08801">
    <property type="entry name" value="Nucleoporin_N"/>
    <property type="match status" value="1"/>
</dbReference>
<dbReference type="InterPro" id="IPR042538">
    <property type="entry name" value="Nucleoporin_Nup155_C_3"/>
</dbReference>
<dbReference type="GO" id="GO:0017056">
    <property type="term" value="F:structural constituent of nuclear pore"/>
    <property type="evidence" value="ECO:0007669"/>
    <property type="project" value="InterPro"/>
</dbReference>
<evidence type="ECO:0000313" key="9">
    <source>
        <dbReference type="Proteomes" id="UP000076420"/>
    </source>
</evidence>
<dbReference type="Gene3D" id="1.20.120.1880">
    <property type="entry name" value="Nucleoporin, helical C-terminal domain"/>
    <property type="match status" value="1"/>
</dbReference>
<keyword evidence="4" id="KW-0539">Nucleus</keyword>
<evidence type="ECO:0000256" key="4">
    <source>
        <dbReference type="ARBA" id="ARBA00023242"/>
    </source>
</evidence>
<evidence type="ECO:0000256" key="5">
    <source>
        <dbReference type="SAM" id="Coils"/>
    </source>
</evidence>
<keyword evidence="3" id="KW-0813">Transport</keyword>
<dbReference type="STRING" id="6526.A0A2C9M6L4"/>
<dbReference type="InterPro" id="IPR042533">
    <property type="entry name" value="Nucleoporin_Nup155_C_1"/>
</dbReference>
<dbReference type="InterPro" id="IPR007187">
    <property type="entry name" value="Nucleoporin_Nup133/Nup155_C"/>
</dbReference>
<dbReference type="Gene3D" id="1.25.40.450">
    <property type="entry name" value="Nucleoporin, helical domain, N-terminal subdomain"/>
    <property type="match status" value="1"/>
</dbReference>
<dbReference type="Gene3D" id="1.25.40.440">
    <property type="entry name" value="Nucleoporin, helical domain, central subdomain"/>
    <property type="match status" value="1"/>
</dbReference>
<evidence type="ECO:0000256" key="3">
    <source>
        <dbReference type="ARBA" id="ARBA00022448"/>
    </source>
</evidence>
<evidence type="ECO:0000259" key="7">
    <source>
        <dbReference type="Pfam" id="PF08801"/>
    </source>
</evidence>
<comment type="similarity">
    <text evidence="2">Belongs to the non-repetitive/WGA-negative nucleoporin family.</text>
</comment>
<dbReference type="OrthoDB" id="338970at2759"/>
<gene>
    <name evidence="8" type="primary">106068921</name>
</gene>
<dbReference type="InterPro" id="IPR004870">
    <property type="entry name" value="Nucleoporin_Nup155"/>
</dbReference>